<evidence type="ECO:0000313" key="2">
    <source>
        <dbReference type="EMBL" id="RZC50228.1"/>
    </source>
</evidence>
<reference evidence="2 3" key="1">
    <citation type="journal article" date="2018" name="Science">
        <title>The opium poppy genome and morphinan production.</title>
        <authorList>
            <person name="Guo L."/>
            <person name="Winzer T."/>
            <person name="Yang X."/>
            <person name="Li Y."/>
            <person name="Ning Z."/>
            <person name="He Z."/>
            <person name="Teodor R."/>
            <person name="Lu Y."/>
            <person name="Bowser T.A."/>
            <person name="Graham I.A."/>
            <person name="Ye K."/>
        </authorList>
    </citation>
    <scope>NUCLEOTIDE SEQUENCE [LARGE SCALE GENOMIC DNA]</scope>
    <source>
        <strain evidence="3">cv. HN1</strain>
        <tissue evidence="2">Leaves</tissue>
    </source>
</reference>
<protein>
    <submittedName>
        <fullName evidence="2">Uncharacterized protein</fullName>
    </submittedName>
</protein>
<feature type="region of interest" description="Disordered" evidence="1">
    <location>
        <begin position="93"/>
        <end position="115"/>
    </location>
</feature>
<evidence type="ECO:0000256" key="1">
    <source>
        <dbReference type="SAM" id="MobiDB-lite"/>
    </source>
</evidence>
<dbReference type="Gramene" id="RZC50228">
    <property type="protein sequence ID" value="RZC50228"/>
    <property type="gene ID" value="C5167_018648"/>
</dbReference>
<name>A0A4Y7IRW8_PAPSO</name>
<keyword evidence="3" id="KW-1185">Reference proteome</keyword>
<evidence type="ECO:0000313" key="3">
    <source>
        <dbReference type="Proteomes" id="UP000316621"/>
    </source>
</evidence>
<gene>
    <name evidence="2" type="ORF">C5167_018648</name>
</gene>
<feature type="compositionally biased region" description="Basic and acidic residues" evidence="1">
    <location>
        <begin position="104"/>
        <end position="115"/>
    </location>
</feature>
<accession>A0A4Y7IRW8</accession>
<dbReference type="EMBL" id="CM010716">
    <property type="protein sequence ID" value="RZC50228.1"/>
    <property type="molecule type" value="Genomic_DNA"/>
</dbReference>
<dbReference type="AlphaFoldDB" id="A0A4Y7IRW8"/>
<sequence length="115" mass="12804">MGHKSEADHTVANLTCSNSQMISQSPTLHASFQSVNKLDFQNEFNFKLECLSEDLEVTISQSLRFPFNDVIFVRILADTHDVPLSGIGLGTRVDMSPEGQGSESYHEKALSKHHQ</sequence>
<organism evidence="2 3">
    <name type="scientific">Papaver somniferum</name>
    <name type="common">Opium poppy</name>
    <dbReference type="NCBI Taxonomy" id="3469"/>
    <lineage>
        <taxon>Eukaryota</taxon>
        <taxon>Viridiplantae</taxon>
        <taxon>Streptophyta</taxon>
        <taxon>Embryophyta</taxon>
        <taxon>Tracheophyta</taxon>
        <taxon>Spermatophyta</taxon>
        <taxon>Magnoliopsida</taxon>
        <taxon>Ranunculales</taxon>
        <taxon>Papaveraceae</taxon>
        <taxon>Papaveroideae</taxon>
        <taxon>Papaver</taxon>
    </lineage>
</organism>
<dbReference type="Proteomes" id="UP000316621">
    <property type="component" value="Chromosome 2"/>
</dbReference>
<proteinExistence type="predicted"/>